<evidence type="ECO:0000313" key="3">
    <source>
        <dbReference type="Proteomes" id="UP001152562"/>
    </source>
</evidence>
<organism evidence="2 3">
    <name type="scientific">Pieris brassicae</name>
    <name type="common">White butterfly</name>
    <name type="synonym">Large white butterfly</name>
    <dbReference type="NCBI Taxonomy" id="7116"/>
    <lineage>
        <taxon>Eukaryota</taxon>
        <taxon>Metazoa</taxon>
        <taxon>Ecdysozoa</taxon>
        <taxon>Arthropoda</taxon>
        <taxon>Hexapoda</taxon>
        <taxon>Insecta</taxon>
        <taxon>Pterygota</taxon>
        <taxon>Neoptera</taxon>
        <taxon>Endopterygota</taxon>
        <taxon>Lepidoptera</taxon>
        <taxon>Glossata</taxon>
        <taxon>Ditrysia</taxon>
        <taxon>Papilionoidea</taxon>
        <taxon>Pieridae</taxon>
        <taxon>Pierinae</taxon>
        <taxon>Pieris</taxon>
    </lineage>
</organism>
<name>A0A9P0X4E2_PIEBR</name>
<keyword evidence="3" id="KW-1185">Reference proteome</keyword>
<feature type="compositionally biased region" description="Pro residues" evidence="1">
    <location>
        <begin position="62"/>
        <end position="72"/>
    </location>
</feature>
<dbReference type="EMBL" id="CALOZG010000002">
    <property type="protein sequence ID" value="CAH3988637.1"/>
    <property type="molecule type" value="Genomic_DNA"/>
</dbReference>
<protein>
    <submittedName>
        <fullName evidence="2">Uncharacterized protein</fullName>
    </submittedName>
</protein>
<dbReference type="Proteomes" id="UP001152562">
    <property type="component" value="Unassembled WGS sequence"/>
</dbReference>
<evidence type="ECO:0000256" key="1">
    <source>
        <dbReference type="SAM" id="MobiDB-lite"/>
    </source>
</evidence>
<sequence>MSIEELQSVVQLLNELLKPKSLSKKCLVSTTYLHSNKVPSSNRAPPDYRAPPRPCARAAVVLPPPTTREIPP</sequence>
<proteinExistence type="predicted"/>
<evidence type="ECO:0000313" key="2">
    <source>
        <dbReference type="EMBL" id="CAH3988637.1"/>
    </source>
</evidence>
<dbReference type="AlphaFoldDB" id="A0A9P0X4E2"/>
<comment type="caution">
    <text evidence="2">The sequence shown here is derived from an EMBL/GenBank/DDBJ whole genome shotgun (WGS) entry which is preliminary data.</text>
</comment>
<feature type="region of interest" description="Disordered" evidence="1">
    <location>
        <begin position="36"/>
        <end position="72"/>
    </location>
</feature>
<reference evidence="2" key="1">
    <citation type="submission" date="2022-05" db="EMBL/GenBank/DDBJ databases">
        <authorList>
            <person name="Okamura Y."/>
        </authorList>
    </citation>
    <scope>NUCLEOTIDE SEQUENCE</scope>
</reference>
<gene>
    <name evidence="2" type="ORF">PIBRA_LOCUS2153</name>
</gene>
<accession>A0A9P0X4E2</accession>